<organism evidence="1 2">
    <name type="scientific">Austropuccinia psidii MF-1</name>
    <dbReference type="NCBI Taxonomy" id="1389203"/>
    <lineage>
        <taxon>Eukaryota</taxon>
        <taxon>Fungi</taxon>
        <taxon>Dikarya</taxon>
        <taxon>Basidiomycota</taxon>
        <taxon>Pucciniomycotina</taxon>
        <taxon>Pucciniomycetes</taxon>
        <taxon>Pucciniales</taxon>
        <taxon>Sphaerophragmiaceae</taxon>
        <taxon>Austropuccinia</taxon>
    </lineage>
</organism>
<dbReference type="InterPro" id="IPR036397">
    <property type="entry name" value="RNaseH_sf"/>
</dbReference>
<comment type="caution">
    <text evidence="1">The sequence shown here is derived from an EMBL/GenBank/DDBJ whole genome shotgun (WGS) entry which is preliminary data.</text>
</comment>
<protein>
    <submittedName>
        <fullName evidence="1">Uncharacterized protein</fullName>
    </submittedName>
</protein>
<reference evidence="1" key="1">
    <citation type="submission" date="2021-03" db="EMBL/GenBank/DDBJ databases">
        <title>Draft genome sequence of rust myrtle Austropuccinia psidii MF-1, a brazilian biotype.</title>
        <authorList>
            <person name="Quecine M.C."/>
            <person name="Pachon D.M.R."/>
            <person name="Bonatelli M.L."/>
            <person name="Correr F.H."/>
            <person name="Franceschini L.M."/>
            <person name="Leite T.F."/>
            <person name="Margarido G.R.A."/>
            <person name="Almeida C.A."/>
            <person name="Ferrarezi J.A."/>
            <person name="Labate C.A."/>
        </authorList>
    </citation>
    <scope>NUCLEOTIDE SEQUENCE</scope>
    <source>
        <strain evidence="1">MF-1</strain>
    </source>
</reference>
<keyword evidence="2" id="KW-1185">Reference proteome</keyword>
<dbReference type="EMBL" id="AVOT02000369">
    <property type="protein sequence ID" value="MBW0462528.1"/>
    <property type="molecule type" value="Genomic_DNA"/>
</dbReference>
<dbReference type="PANTHER" id="PTHR37984">
    <property type="entry name" value="PROTEIN CBG26694"/>
    <property type="match status" value="1"/>
</dbReference>
<dbReference type="SUPFAM" id="SSF53098">
    <property type="entry name" value="Ribonuclease H-like"/>
    <property type="match status" value="1"/>
</dbReference>
<name>A0A9Q3BC38_9BASI</name>
<dbReference type="Proteomes" id="UP000765509">
    <property type="component" value="Unassembled WGS sequence"/>
</dbReference>
<dbReference type="PANTHER" id="PTHR37984:SF5">
    <property type="entry name" value="PROTEIN NYNRIN-LIKE"/>
    <property type="match status" value="1"/>
</dbReference>
<dbReference type="Gene3D" id="3.30.420.10">
    <property type="entry name" value="Ribonuclease H-like superfamily/Ribonuclease H"/>
    <property type="match status" value="1"/>
</dbReference>
<sequence>MWQKDDSKYCKTCDGHQNENKSTGKLLGNMMKIQEPSRPWEIVHMDWVMGLPPGGDGSYNAFLVNVDRFSKNPIFFPCHKYHTAMDTAILKWTIVVSWTGIFKTSLLIEVPNSPRNYGQILTNYLRPNYPSLQLTTHQLMA</sequence>
<proteinExistence type="predicted"/>
<dbReference type="InterPro" id="IPR050951">
    <property type="entry name" value="Retrovirus_Pol_polyprotein"/>
</dbReference>
<accession>A0A9Q3BC38</accession>
<dbReference type="InterPro" id="IPR012337">
    <property type="entry name" value="RNaseH-like_sf"/>
</dbReference>
<dbReference type="GO" id="GO:0003676">
    <property type="term" value="F:nucleic acid binding"/>
    <property type="evidence" value="ECO:0007669"/>
    <property type="project" value="InterPro"/>
</dbReference>
<evidence type="ECO:0000313" key="2">
    <source>
        <dbReference type="Proteomes" id="UP000765509"/>
    </source>
</evidence>
<evidence type="ECO:0000313" key="1">
    <source>
        <dbReference type="EMBL" id="MBW0462528.1"/>
    </source>
</evidence>
<gene>
    <name evidence="1" type="ORF">O181_002243</name>
</gene>
<dbReference type="AlphaFoldDB" id="A0A9Q3BC38"/>